<dbReference type="AlphaFoldDB" id="A0A369K0S5"/>
<keyword evidence="3" id="KW-1185">Reference proteome</keyword>
<sequence>MSFSFSQHISGGYANSSPQGSVKNNVILTTSTSELIKHDVEMIQLGASLTGEQQSMILSDADFDMHSAPRSATTTGPEKGSATWPNARSVIVSNFPQNDRI</sequence>
<comment type="caution">
    <text evidence="2">The sequence shown here is derived from an EMBL/GenBank/DDBJ whole genome shotgun (WGS) entry which is preliminary data.</text>
</comment>
<protein>
    <submittedName>
        <fullName evidence="2">Uncharacterized protein</fullName>
    </submittedName>
</protein>
<feature type="region of interest" description="Disordered" evidence="1">
    <location>
        <begin position="1"/>
        <end position="23"/>
    </location>
</feature>
<dbReference type="EMBL" id="LUEZ02000012">
    <property type="protein sequence ID" value="RDB28219.1"/>
    <property type="molecule type" value="Genomic_DNA"/>
</dbReference>
<reference evidence="2" key="1">
    <citation type="submission" date="2018-04" db="EMBL/GenBank/DDBJ databases">
        <title>Whole genome sequencing of Hypsizygus marmoreus.</title>
        <authorList>
            <person name="Choi I.-G."/>
            <person name="Min B."/>
            <person name="Kim J.-G."/>
            <person name="Kim S."/>
            <person name="Oh Y.-L."/>
            <person name="Kong W.-S."/>
            <person name="Park H."/>
            <person name="Jeong J."/>
            <person name="Song E.-S."/>
        </authorList>
    </citation>
    <scope>NUCLEOTIDE SEQUENCE [LARGE SCALE GENOMIC DNA]</scope>
    <source>
        <strain evidence="2">51987-8</strain>
    </source>
</reference>
<proteinExistence type="predicted"/>
<feature type="compositionally biased region" description="Polar residues" evidence="1">
    <location>
        <begin position="83"/>
        <end position="101"/>
    </location>
</feature>
<feature type="region of interest" description="Disordered" evidence="1">
    <location>
        <begin position="64"/>
        <end position="101"/>
    </location>
</feature>
<name>A0A369K0S5_HYPMA</name>
<dbReference type="InParanoid" id="A0A369K0S5"/>
<evidence type="ECO:0000256" key="1">
    <source>
        <dbReference type="SAM" id="MobiDB-lite"/>
    </source>
</evidence>
<dbReference type="Proteomes" id="UP000076154">
    <property type="component" value="Unassembled WGS sequence"/>
</dbReference>
<gene>
    <name evidence="2" type="ORF">Hypma_001574</name>
</gene>
<organism evidence="2 3">
    <name type="scientific">Hypsizygus marmoreus</name>
    <name type="common">White beech mushroom</name>
    <name type="synonym">Agaricus marmoreus</name>
    <dbReference type="NCBI Taxonomy" id="39966"/>
    <lineage>
        <taxon>Eukaryota</taxon>
        <taxon>Fungi</taxon>
        <taxon>Dikarya</taxon>
        <taxon>Basidiomycota</taxon>
        <taxon>Agaricomycotina</taxon>
        <taxon>Agaricomycetes</taxon>
        <taxon>Agaricomycetidae</taxon>
        <taxon>Agaricales</taxon>
        <taxon>Tricholomatineae</taxon>
        <taxon>Lyophyllaceae</taxon>
        <taxon>Hypsizygus</taxon>
    </lineage>
</organism>
<evidence type="ECO:0000313" key="3">
    <source>
        <dbReference type="Proteomes" id="UP000076154"/>
    </source>
</evidence>
<accession>A0A369K0S5</accession>
<evidence type="ECO:0000313" key="2">
    <source>
        <dbReference type="EMBL" id="RDB28219.1"/>
    </source>
</evidence>